<dbReference type="InterPro" id="IPR043764">
    <property type="entry name" value="DUF5710"/>
</dbReference>
<dbReference type="Pfam" id="PF13362">
    <property type="entry name" value="Toprim_3"/>
    <property type="match status" value="1"/>
</dbReference>
<dbReference type="InterPro" id="IPR013610">
    <property type="entry name" value="ArdC_N"/>
</dbReference>
<dbReference type="Pfam" id="PF18818">
    <property type="entry name" value="MPTase-PolyVal"/>
    <property type="match status" value="1"/>
</dbReference>
<dbReference type="CDD" id="cd01029">
    <property type="entry name" value="TOPRIM_primases"/>
    <property type="match status" value="1"/>
</dbReference>
<dbReference type="Pfam" id="PF08401">
    <property type="entry name" value="ArdcN"/>
    <property type="match status" value="1"/>
</dbReference>
<dbReference type="GO" id="GO:0003697">
    <property type="term" value="F:single-stranded DNA binding"/>
    <property type="evidence" value="ECO:0007669"/>
    <property type="project" value="InterPro"/>
</dbReference>
<dbReference type="SMART" id="SM00493">
    <property type="entry name" value="TOPRIM"/>
    <property type="match status" value="1"/>
</dbReference>
<dbReference type="EMBL" id="CP000718">
    <property type="protein sequence ID" value="ABS45587.1"/>
    <property type="molecule type" value="Genomic_DNA"/>
</dbReference>
<evidence type="ECO:0000313" key="4">
    <source>
        <dbReference type="Proteomes" id="UP000002412"/>
    </source>
</evidence>
<dbReference type="PROSITE" id="PS50880">
    <property type="entry name" value="TOPRIM"/>
    <property type="match status" value="1"/>
</dbReference>
<geneLocation type="plasmid" evidence="4">
    <name>plasmid_59kb</name>
</geneLocation>
<dbReference type="Proteomes" id="UP000002412">
    <property type="component" value="Plasmid p_59kb"/>
</dbReference>
<dbReference type="RefSeq" id="WP_011988431.1">
    <property type="nucleotide sequence ID" value="NC_009704.1"/>
</dbReference>
<reference evidence="3 4" key="1">
    <citation type="journal article" date="2007" name="PLoS Genet.">
        <title>The complete genome sequence of Yersinia pseudotuberculosis IP31758, the causative agent of Far East scarlet-like fever.</title>
        <authorList>
            <person name="Eppinger M."/>
            <person name="Rosovitz M.J."/>
            <person name="Fricke W.F."/>
            <person name="Rasko D.A."/>
            <person name="Kokorina G."/>
            <person name="Fayolle C."/>
            <person name="Lindler L.E."/>
            <person name="Carniel E."/>
            <person name="Ravel J."/>
        </authorList>
    </citation>
    <scope>NUCLEOTIDE SEQUENCE [LARGE SCALE GENOMIC DNA]</scope>
    <source>
        <strain evidence="3 4">IP 31758</strain>
        <plasmid evidence="4">Plasmid plasmid_59kb</plasmid>
    </source>
</reference>
<dbReference type="InterPro" id="IPR041459">
    <property type="entry name" value="MPTase-PolyVal"/>
</dbReference>
<accession>A0A0U1QT78</accession>
<dbReference type="AlphaFoldDB" id="A0A0U1QT78"/>
<sequence>MADTLKKPFHEQVAEKLIEQLKQGTAPWQRPWKAGSSGFLPINPTSGKRYKGINAIQLISQGHSDRRWMTYKQATQAGAHVRQGEKGTSIQYWKFTEEQDKLDQLGKPVLDKDGQPIKVIVQLERPRVFFASVFNAEQIDGLPPLPPKEEKEDLWKAIEQAEKILENSGALISHQEGDRAFYRLSTDSIQLPSKEQFSSADKYYATALHELGHWTGHQQRLDRDLGHPFGSDMYAKEELRAEIASMIMGDELGIGHDPEQHVAYVGSWIKALQNDPLEIFRAAADAEKIQEYIFGLSLIQEQQKEQTQEQHQGITITLGQEETYLLPSQWTGNTQVRGCVELLDENGELSVVEASAENREPEFFGIYAENEEGLHLWVADCETEELANSIAAELKKHYQLGKEDYMEQHLHDLPGYSVIRKDGDIRDTDIYVNADDWCQSKNESMLENQQDDQVPHLLDIPEEGVKYLIDDDDYRIIFESELKQFNQPIKKESKDIKQEKTFIKVPFAEKDEAKDLGAKWDRQKQSWYVPAGIDVNPFEKWSVSQEQAITGNPREIPQNANWPQNMYPPSSFPSNPESAEKTEESKVYLAVPFGEHKEAKSFGALWDKTAKSWYIGPNADTEKLGKWKLENITNEQSPALSLHEEFSNALISMGCIVSGKHPIMDGTEQRIAVEGDKNKETAGFYIAHSNGHPAGYIKNNRSGIELKWKSKGYTLDPEQKAAMQAEAATNLAARATERNKAQEQAANRVVSQLKKLTVITTPTPYLAKKGIQPAEGVFTDKEGQKTYIPAIDENGKQWSMQYISEDGTKRFAKGSKKEGCFHPIGGLDALASAPILIIGEGYATAKTLAETLNFCTVAAFDAGNLKAVAIALHAKFPDKPIIIAGDDDQAEELARGRNPGKVFAKEAAQAVGGKEVFPIFAPGEQAGNPKAFSDFNDLSVNSELGKRGVERQIKCVVESLTQQVTKQKSQVRQVKKAQKETHSMSR</sequence>
<keyword evidence="3" id="KW-0614">Plasmid</keyword>
<name>A0A0U1QT78_YERP3</name>
<dbReference type="InterPro" id="IPR034154">
    <property type="entry name" value="TOPRIM_DnaG/twinkle"/>
</dbReference>
<evidence type="ECO:0000256" key="1">
    <source>
        <dbReference type="SAM" id="MobiDB-lite"/>
    </source>
</evidence>
<protein>
    <submittedName>
        <fullName evidence="3">DNA primase TraC</fullName>
    </submittedName>
</protein>
<dbReference type="HOGENOM" id="CLU_006100_0_0_6"/>
<evidence type="ECO:0000313" key="3">
    <source>
        <dbReference type="EMBL" id="ABS45587.1"/>
    </source>
</evidence>
<dbReference type="KEGG" id="ypi:YpsIP31758_A0020"/>
<organism evidence="3 4">
    <name type="scientific">Yersinia pseudotuberculosis serotype O:1b (strain IP 31758)</name>
    <dbReference type="NCBI Taxonomy" id="349747"/>
    <lineage>
        <taxon>Bacteria</taxon>
        <taxon>Pseudomonadati</taxon>
        <taxon>Pseudomonadota</taxon>
        <taxon>Gammaproteobacteria</taxon>
        <taxon>Enterobacterales</taxon>
        <taxon>Yersiniaceae</taxon>
        <taxon>Yersinia</taxon>
    </lineage>
</organism>
<dbReference type="InterPro" id="IPR006171">
    <property type="entry name" value="TOPRIM_dom"/>
</dbReference>
<feature type="domain" description="Toprim" evidence="2">
    <location>
        <begin position="834"/>
        <end position="922"/>
    </location>
</feature>
<gene>
    <name evidence="3" type="ordered locus">YpsIP31758_A0020</name>
</gene>
<feature type="region of interest" description="Disordered" evidence="1">
    <location>
        <begin position="967"/>
        <end position="986"/>
    </location>
</feature>
<proteinExistence type="predicted"/>
<feature type="compositionally biased region" description="Basic and acidic residues" evidence="1">
    <location>
        <begin position="977"/>
        <end position="986"/>
    </location>
</feature>
<dbReference type="Pfam" id="PF18974">
    <property type="entry name" value="DUF5710"/>
    <property type="match status" value="2"/>
</dbReference>
<evidence type="ECO:0000259" key="2">
    <source>
        <dbReference type="PROSITE" id="PS50880"/>
    </source>
</evidence>